<dbReference type="AlphaFoldDB" id="A0A9W8DYG1"/>
<feature type="domain" description="Spt20-like SEP" evidence="1">
    <location>
        <begin position="46"/>
        <end position="103"/>
    </location>
</feature>
<keyword evidence="3" id="KW-1185">Reference proteome</keyword>
<dbReference type="Proteomes" id="UP001150925">
    <property type="component" value="Unassembled WGS sequence"/>
</dbReference>
<organism evidence="2 3">
    <name type="scientific">Dispira parvispora</name>
    <dbReference type="NCBI Taxonomy" id="1520584"/>
    <lineage>
        <taxon>Eukaryota</taxon>
        <taxon>Fungi</taxon>
        <taxon>Fungi incertae sedis</taxon>
        <taxon>Zoopagomycota</taxon>
        <taxon>Kickxellomycotina</taxon>
        <taxon>Dimargaritomycetes</taxon>
        <taxon>Dimargaritales</taxon>
        <taxon>Dimargaritaceae</taxon>
        <taxon>Dispira</taxon>
    </lineage>
</organism>
<gene>
    <name evidence="2" type="ORF">IWQ62_006547</name>
</gene>
<dbReference type="EMBL" id="JANBPY010003701">
    <property type="protein sequence ID" value="KAJ1950572.1"/>
    <property type="molecule type" value="Genomic_DNA"/>
</dbReference>
<evidence type="ECO:0000313" key="3">
    <source>
        <dbReference type="Proteomes" id="UP001150925"/>
    </source>
</evidence>
<dbReference type="InterPro" id="IPR046468">
    <property type="entry name" value="Spt20-like_SEP"/>
</dbReference>
<protein>
    <recommendedName>
        <fullName evidence="1">Spt20-like SEP domain-containing protein</fullName>
    </recommendedName>
</protein>
<proteinExistence type="predicted"/>
<reference evidence="2" key="1">
    <citation type="submission" date="2022-07" db="EMBL/GenBank/DDBJ databases">
        <title>Phylogenomic reconstructions and comparative analyses of Kickxellomycotina fungi.</title>
        <authorList>
            <person name="Reynolds N.K."/>
            <person name="Stajich J.E."/>
            <person name="Barry K."/>
            <person name="Grigoriev I.V."/>
            <person name="Crous P."/>
            <person name="Smith M.E."/>
        </authorList>
    </citation>
    <scope>NUCLEOTIDE SEQUENCE</scope>
    <source>
        <strain evidence="2">RSA 1196</strain>
    </source>
</reference>
<evidence type="ECO:0000259" key="1">
    <source>
        <dbReference type="Pfam" id="PF12090"/>
    </source>
</evidence>
<name>A0A9W8DYG1_9FUNG</name>
<comment type="caution">
    <text evidence="2">The sequence shown here is derived from an EMBL/GenBank/DDBJ whole genome shotgun (WGS) entry which is preliminary data.</text>
</comment>
<accession>A0A9W8DYG1</accession>
<sequence length="103" mass="11543">MPQDAPNGLSIDPQALHVPLPLGESMQKTPVHHSSPLALLKKHVQAAPSAVLHIHPTHFRFDQQDGVFLLSSPMRFFLEFVRDGQIPADLVDVFHEANLPYYE</sequence>
<dbReference type="Pfam" id="PF12090">
    <property type="entry name" value="Spt20_SEP"/>
    <property type="match status" value="1"/>
</dbReference>
<dbReference type="OrthoDB" id="5595334at2759"/>
<feature type="non-terminal residue" evidence="2">
    <location>
        <position position="103"/>
    </location>
</feature>
<evidence type="ECO:0000313" key="2">
    <source>
        <dbReference type="EMBL" id="KAJ1950572.1"/>
    </source>
</evidence>